<dbReference type="HAMAP" id="MF_00840">
    <property type="entry name" value="DacZ"/>
    <property type="match status" value="1"/>
</dbReference>
<keyword evidence="2 6" id="KW-0808">Transferase</keyword>
<dbReference type="PANTHER" id="PTHR34185">
    <property type="entry name" value="DIADENYLATE CYCLASE"/>
    <property type="match status" value="1"/>
</dbReference>
<reference evidence="8 9" key="1">
    <citation type="submission" date="2020-06" db="EMBL/GenBank/DDBJ databases">
        <title>Methanolobus halotolerans sp. nov., isolated from a saline lake Tus in Siberia.</title>
        <authorList>
            <person name="Shen Y."/>
            <person name="Chen S.-C."/>
            <person name="Lai M.-C."/>
            <person name="Huang H.-H."/>
            <person name="Chiu H.-H."/>
            <person name="Tang S.-L."/>
            <person name="Rogozin D.Y."/>
            <person name="Degermendzhy A.G."/>
        </authorList>
    </citation>
    <scope>NUCLEOTIDE SEQUENCE [LARGE SCALE GENOMIC DNA]</scope>
    <source>
        <strain evidence="8 9">DSM 21339</strain>
    </source>
</reference>
<keyword evidence="4 6" id="KW-0547">Nucleotide-binding</keyword>
<dbReference type="GO" id="GO:0005524">
    <property type="term" value="F:ATP binding"/>
    <property type="evidence" value="ECO:0007669"/>
    <property type="project" value="UniProtKB-UniRule"/>
</dbReference>
<gene>
    <name evidence="6" type="primary">dacZ</name>
    <name evidence="8" type="ORF">HWN40_02460</name>
</gene>
<dbReference type="GO" id="GO:0106408">
    <property type="term" value="F:diadenylate cyclase activity"/>
    <property type="evidence" value="ECO:0007669"/>
    <property type="project" value="UniProtKB-EC"/>
</dbReference>
<dbReference type="EC" id="2.7.7.85" evidence="6"/>
<proteinExistence type="inferred from homology"/>
<dbReference type="Pfam" id="PF02457">
    <property type="entry name" value="DAC"/>
    <property type="match status" value="1"/>
</dbReference>
<dbReference type="GO" id="GO:0030145">
    <property type="term" value="F:manganese ion binding"/>
    <property type="evidence" value="ECO:0007669"/>
    <property type="project" value="UniProtKB-UniRule"/>
</dbReference>
<dbReference type="PIRSF" id="PIRSF019073">
    <property type="entry name" value="UCP019073"/>
    <property type="match status" value="1"/>
</dbReference>
<evidence type="ECO:0000256" key="2">
    <source>
        <dbReference type="ARBA" id="ARBA00022679"/>
    </source>
</evidence>
<dbReference type="Proteomes" id="UP000509594">
    <property type="component" value="Chromosome"/>
</dbReference>
<sequence>MERIKTILKSAVKLAEDLEATAIIVSGDISLDGIDTDIPVFFSSRRTKSIIDHLVSTSKAREEKVRGVADDITQQATGKIDHLEDLSATEYMLGELEMGLVVGVIETTDSIGIIVHNLEDNRLVQSLKTCEERVPAEVMRTVLKIAFDISSTGREGKPVGTAFILGDVEEVMARSHQIILNPYAGHRDEDRDLLNKKNWESVKEFSQLDGVFVISDDGKMEAAGRYLDIDARDIRLDKGLGGRHVSAAAITRDTVAIAITVSESGGLIHIYMDGKELMSIESTQRAMFCTLQEDKNEN</sequence>
<evidence type="ECO:0000256" key="5">
    <source>
        <dbReference type="ARBA" id="ARBA00022840"/>
    </source>
</evidence>
<feature type="domain" description="DAC" evidence="7">
    <location>
        <begin position="120"/>
        <end position="282"/>
    </location>
</feature>
<organism evidence="8 9">
    <name type="scientific">Methanolobus zinderi</name>
    <dbReference type="NCBI Taxonomy" id="536044"/>
    <lineage>
        <taxon>Archaea</taxon>
        <taxon>Methanobacteriati</taxon>
        <taxon>Methanobacteriota</taxon>
        <taxon>Stenosarchaea group</taxon>
        <taxon>Methanomicrobia</taxon>
        <taxon>Methanosarcinales</taxon>
        <taxon>Methanosarcinaceae</taxon>
        <taxon>Methanolobus</taxon>
    </lineage>
</organism>
<dbReference type="InterPro" id="IPR048546">
    <property type="entry name" value="DacZ_A"/>
</dbReference>
<name>A0A7D5I5Q1_9EURY</name>
<keyword evidence="6" id="KW-0464">Manganese</keyword>
<dbReference type="PANTHER" id="PTHR34185:SF1">
    <property type="entry name" value="DIADENYLATE CYCLASE"/>
    <property type="match status" value="1"/>
</dbReference>
<dbReference type="InterPro" id="IPR003390">
    <property type="entry name" value="DNA_integrity_scan_DisA_N"/>
</dbReference>
<evidence type="ECO:0000313" key="9">
    <source>
        <dbReference type="Proteomes" id="UP000509594"/>
    </source>
</evidence>
<comment type="similarity">
    <text evidence="6">Belongs to the adenylate cyclase family. DacZ subfamily.</text>
</comment>
<comment type="function">
    <text evidence="6">Diadenylate cyclase that catalyzes the condensation of 2 ATP molecules into cyclic di-AMP (c-di-AMP). c-di-AMP is a second messenger for intracellular signal transduction involved in the control of important regulatory processes such as osmoregulation.</text>
</comment>
<keyword evidence="3 6" id="KW-0548">Nucleotidyltransferase</keyword>
<keyword evidence="5 6" id="KW-0067">ATP-binding</keyword>
<dbReference type="FunFam" id="3.40.1700.10:FF:000005">
    <property type="entry name" value="Diadenylate cyclase"/>
    <property type="match status" value="1"/>
</dbReference>
<dbReference type="OrthoDB" id="85944at2157"/>
<evidence type="ECO:0000313" key="8">
    <source>
        <dbReference type="EMBL" id="QLC51188.1"/>
    </source>
</evidence>
<dbReference type="InterPro" id="IPR014499">
    <property type="entry name" value="DAC_DacZ"/>
</dbReference>
<dbReference type="GO" id="GO:0004016">
    <property type="term" value="F:adenylate cyclase activity"/>
    <property type="evidence" value="ECO:0007669"/>
    <property type="project" value="UniProtKB-UniRule"/>
</dbReference>
<evidence type="ECO:0000259" key="7">
    <source>
        <dbReference type="PROSITE" id="PS51794"/>
    </source>
</evidence>
<comment type="cofactor">
    <cofactor evidence="6">
        <name>Mn(2+)</name>
        <dbReference type="ChEBI" id="CHEBI:29035"/>
    </cofactor>
</comment>
<dbReference type="EMBL" id="CP058215">
    <property type="protein sequence ID" value="QLC51188.1"/>
    <property type="molecule type" value="Genomic_DNA"/>
</dbReference>
<protein>
    <recommendedName>
        <fullName evidence="6">Diadenylate cyclase</fullName>
        <shortName evidence="6">DAC</shortName>
        <ecNumber evidence="6">2.7.7.85</ecNumber>
    </recommendedName>
    <alternativeName>
        <fullName evidence="6">Cyclic-di-AMP synthase</fullName>
        <shortName evidence="6">c-di-AMP synthase</shortName>
    </alternativeName>
</protein>
<comment type="catalytic activity">
    <reaction evidence="1 6">
        <text>2 ATP = 3',3'-c-di-AMP + 2 diphosphate</text>
        <dbReference type="Rhea" id="RHEA:35655"/>
        <dbReference type="ChEBI" id="CHEBI:30616"/>
        <dbReference type="ChEBI" id="CHEBI:33019"/>
        <dbReference type="ChEBI" id="CHEBI:71500"/>
        <dbReference type="EC" id="2.7.7.85"/>
    </reaction>
</comment>
<dbReference type="AlphaFoldDB" id="A0A7D5I5Q1"/>
<evidence type="ECO:0000256" key="4">
    <source>
        <dbReference type="ARBA" id="ARBA00022741"/>
    </source>
</evidence>
<dbReference type="Gene3D" id="3.40.1700.10">
    <property type="entry name" value="DNA integrity scanning protein, DisA, N-terminal domain"/>
    <property type="match status" value="1"/>
</dbReference>
<dbReference type="InterPro" id="IPR050338">
    <property type="entry name" value="DisA"/>
</dbReference>
<dbReference type="PROSITE" id="PS51794">
    <property type="entry name" value="DAC"/>
    <property type="match status" value="1"/>
</dbReference>
<evidence type="ECO:0000256" key="1">
    <source>
        <dbReference type="ARBA" id="ARBA00000877"/>
    </source>
</evidence>
<dbReference type="KEGG" id="mzi:HWN40_02460"/>
<accession>A0A7D5I5Q1</accession>
<dbReference type="InterPro" id="IPR036888">
    <property type="entry name" value="DNA_integrity_DisA_N_sf"/>
</dbReference>
<evidence type="ECO:0000256" key="3">
    <source>
        <dbReference type="ARBA" id="ARBA00022695"/>
    </source>
</evidence>
<keyword evidence="9" id="KW-1185">Reference proteome</keyword>
<evidence type="ECO:0000256" key="6">
    <source>
        <dbReference type="HAMAP-Rule" id="MF_00840"/>
    </source>
</evidence>
<dbReference type="Pfam" id="PF21754">
    <property type="entry name" value="DacZ_A"/>
    <property type="match status" value="1"/>
</dbReference>
<dbReference type="SUPFAM" id="SSF143597">
    <property type="entry name" value="YojJ-like"/>
    <property type="match status" value="1"/>
</dbReference>